<evidence type="ECO:0000313" key="3">
    <source>
        <dbReference type="Proteomes" id="UP000032180"/>
    </source>
</evidence>
<dbReference type="InterPro" id="IPR002156">
    <property type="entry name" value="RNaseH_domain"/>
</dbReference>
<dbReference type="AlphaFoldDB" id="A0A0D9X3H0"/>
<organism evidence="2 3">
    <name type="scientific">Leersia perrieri</name>
    <dbReference type="NCBI Taxonomy" id="77586"/>
    <lineage>
        <taxon>Eukaryota</taxon>
        <taxon>Viridiplantae</taxon>
        <taxon>Streptophyta</taxon>
        <taxon>Embryophyta</taxon>
        <taxon>Tracheophyta</taxon>
        <taxon>Spermatophyta</taxon>
        <taxon>Magnoliopsida</taxon>
        <taxon>Liliopsida</taxon>
        <taxon>Poales</taxon>
        <taxon>Poaceae</taxon>
        <taxon>BOP clade</taxon>
        <taxon>Oryzoideae</taxon>
        <taxon>Oryzeae</taxon>
        <taxon>Oryzinae</taxon>
        <taxon>Leersia</taxon>
    </lineage>
</organism>
<dbReference type="Pfam" id="PF13456">
    <property type="entry name" value="RVT_3"/>
    <property type="match status" value="1"/>
</dbReference>
<dbReference type="GO" id="GO:0003676">
    <property type="term" value="F:nucleic acid binding"/>
    <property type="evidence" value="ECO:0007669"/>
    <property type="project" value="InterPro"/>
</dbReference>
<protein>
    <recommendedName>
        <fullName evidence="1">RNase H type-1 domain-containing protein</fullName>
    </recommendedName>
</protein>
<proteinExistence type="predicted"/>
<dbReference type="Gramene" id="LPERR08G00450.1">
    <property type="protein sequence ID" value="LPERR08G00450.1"/>
    <property type="gene ID" value="LPERR08G00450"/>
</dbReference>
<dbReference type="GO" id="GO:0004523">
    <property type="term" value="F:RNA-DNA hybrid ribonuclease activity"/>
    <property type="evidence" value="ECO:0007669"/>
    <property type="project" value="InterPro"/>
</dbReference>
<name>A0A0D9X3H0_9ORYZ</name>
<dbReference type="Proteomes" id="UP000032180">
    <property type="component" value="Chromosome 8"/>
</dbReference>
<keyword evidence="3" id="KW-1185">Reference proteome</keyword>
<accession>A0A0D9X3H0</accession>
<reference evidence="2 3" key="1">
    <citation type="submission" date="2012-08" db="EMBL/GenBank/DDBJ databases">
        <title>Oryza genome evolution.</title>
        <authorList>
            <person name="Wing R.A."/>
        </authorList>
    </citation>
    <scope>NUCLEOTIDE SEQUENCE</scope>
</reference>
<sequence length="66" mass="6945">MVAESALAVDTGTGGIGVIIRDEHRGVLLSSSKFLCRCADVEEAETRACKEGLALAADWINRPGTL</sequence>
<dbReference type="HOGENOM" id="CLU_2834832_0_0_1"/>
<reference evidence="2" key="3">
    <citation type="submission" date="2015-04" db="UniProtKB">
        <authorList>
            <consortium name="EnsemblPlants"/>
        </authorList>
    </citation>
    <scope>IDENTIFICATION</scope>
</reference>
<reference evidence="3" key="2">
    <citation type="submission" date="2013-12" db="EMBL/GenBank/DDBJ databases">
        <authorList>
            <person name="Yu Y."/>
            <person name="Lee S."/>
            <person name="de Baynast K."/>
            <person name="Wissotski M."/>
            <person name="Liu L."/>
            <person name="Talag J."/>
            <person name="Goicoechea J."/>
            <person name="Angelova A."/>
            <person name="Jetty R."/>
            <person name="Kudrna D."/>
            <person name="Golser W."/>
            <person name="Rivera L."/>
            <person name="Zhang J."/>
            <person name="Wing R."/>
        </authorList>
    </citation>
    <scope>NUCLEOTIDE SEQUENCE</scope>
</reference>
<dbReference type="EnsemblPlants" id="LPERR08G00450.1">
    <property type="protein sequence ID" value="LPERR08G00450.1"/>
    <property type="gene ID" value="LPERR08G00450"/>
</dbReference>
<evidence type="ECO:0000259" key="1">
    <source>
        <dbReference type="Pfam" id="PF13456"/>
    </source>
</evidence>
<evidence type="ECO:0000313" key="2">
    <source>
        <dbReference type="EnsemblPlants" id="LPERR08G00450.1"/>
    </source>
</evidence>
<feature type="domain" description="RNase H type-1" evidence="1">
    <location>
        <begin position="7"/>
        <end position="60"/>
    </location>
</feature>